<evidence type="ECO:0000259" key="8">
    <source>
        <dbReference type="Pfam" id="PF02687"/>
    </source>
</evidence>
<dbReference type="Pfam" id="PF02687">
    <property type="entry name" value="FtsX"/>
    <property type="match status" value="1"/>
</dbReference>
<protein>
    <submittedName>
        <fullName evidence="10">Lipoprotein-releasing system transmembrane subunit LolC</fullName>
    </submittedName>
</protein>
<dbReference type="PANTHER" id="PTHR30489">
    <property type="entry name" value="LIPOPROTEIN-RELEASING SYSTEM TRANSMEMBRANE PROTEIN LOLE"/>
    <property type="match status" value="1"/>
</dbReference>
<gene>
    <name evidence="10" type="ORF">COS11_03395</name>
</gene>
<keyword evidence="3" id="KW-1003">Cell membrane</keyword>
<evidence type="ECO:0000256" key="5">
    <source>
        <dbReference type="ARBA" id="ARBA00022989"/>
    </source>
</evidence>
<dbReference type="GO" id="GO:0044874">
    <property type="term" value="P:lipoprotein localization to outer membrane"/>
    <property type="evidence" value="ECO:0007669"/>
    <property type="project" value="TreeGrafter"/>
</dbReference>
<evidence type="ECO:0000313" key="10">
    <source>
        <dbReference type="EMBL" id="PIV64201.1"/>
    </source>
</evidence>
<evidence type="ECO:0000256" key="7">
    <source>
        <dbReference type="SAM" id="Phobius"/>
    </source>
</evidence>
<dbReference type="Proteomes" id="UP000228886">
    <property type="component" value="Unassembled WGS sequence"/>
</dbReference>
<comment type="similarity">
    <text evidence="2">Belongs to the ABC-4 integral membrane protein family. LolC/E subfamily.</text>
</comment>
<dbReference type="Pfam" id="PF12704">
    <property type="entry name" value="MacB_PCD"/>
    <property type="match status" value="1"/>
</dbReference>
<evidence type="ECO:0000259" key="9">
    <source>
        <dbReference type="Pfam" id="PF12704"/>
    </source>
</evidence>
<organism evidence="10 11">
    <name type="scientific">bacterium (Candidatus Ratteibacteria) CG01_land_8_20_14_3_00_40_19</name>
    <dbReference type="NCBI Taxonomy" id="2014290"/>
    <lineage>
        <taxon>Bacteria</taxon>
        <taxon>Candidatus Ratteibacteria</taxon>
    </lineage>
</organism>
<keyword evidence="5 7" id="KW-1133">Transmembrane helix</keyword>
<comment type="caution">
    <text evidence="10">The sequence shown here is derived from an EMBL/GenBank/DDBJ whole genome shotgun (WGS) entry which is preliminary data.</text>
</comment>
<keyword evidence="4 7" id="KW-0812">Transmembrane</keyword>
<reference evidence="11" key="1">
    <citation type="submission" date="2017-09" db="EMBL/GenBank/DDBJ databases">
        <title>Depth-based differentiation of microbial function through sediment-hosted aquifers and enrichment of novel symbionts in the deep terrestrial subsurface.</title>
        <authorList>
            <person name="Probst A.J."/>
            <person name="Ladd B."/>
            <person name="Jarett J.K."/>
            <person name="Geller-Mcgrath D.E."/>
            <person name="Sieber C.M.K."/>
            <person name="Emerson J.B."/>
            <person name="Anantharaman K."/>
            <person name="Thomas B.C."/>
            <person name="Malmstrom R."/>
            <person name="Stieglmeier M."/>
            <person name="Klingl A."/>
            <person name="Woyke T."/>
            <person name="Ryan C.M."/>
            <person name="Banfield J.F."/>
        </authorList>
    </citation>
    <scope>NUCLEOTIDE SEQUENCE [LARGE SCALE GENOMIC DNA]</scope>
</reference>
<dbReference type="PANTHER" id="PTHR30489:SF0">
    <property type="entry name" value="LIPOPROTEIN-RELEASING SYSTEM TRANSMEMBRANE PROTEIN LOLE"/>
    <property type="match status" value="1"/>
</dbReference>
<evidence type="ECO:0000256" key="2">
    <source>
        <dbReference type="ARBA" id="ARBA00005236"/>
    </source>
</evidence>
<evidence type="ECO:0000256" key="1">
    <source>
        <dbReference type="ARBA" id="ARBA00004651"/>
    </source>
</evidence>
<accession>A0A2M7E937</accession>
<sequence length="401" mass="43996">MLIFTIKMDYRLFITARYLGKKGKEPFIYFSTLVSILGIAIGVAALILVLGVMNGFDSNLKEKIAGSSPNIIISQTGPIADYERIIEKIKGHLDGELVGISPFIETQAILQSQNAFLGGIVKGIDPEREILVTNIGDWVKNGLKISENEIILGKEVARALKVKKGEEITLINGLSGRKSNFIVGGIFESGLYPADSGYSFICLKRAQRDFALPGMVSGIGLKVKNLLKSESMASSLSWFLGGDWTTRSWLKENKVLFSAIALEKRVMTIILTLIILVAAFNIASSLMTMVYKKIKDIGILKSLGVSKRDIRAIFILKGLFTSLIGVGMGLAIGLLGSFLLEKYQFIKLPPFIYDLSYLPVKVENGDLIIIAAGTFLITFLATLYPAWRAGRLEPAEALRYE</sequence>
<keyword evidence="6 7" id="KW-0472">Membrane</keyword>
<dbReference type="InterPro" id="IPR051447">
    <property type="entry name" value="Lipoprotein-release_system"/>
</dbReference>
<dbReference type="EMBL" id="PETL01000165">
    <property type="protein sequence ID" value="PIV64201.1"/>
    <property type="molecule type" value="Genomic_DNA"/>
</dbReference>
<proteinExistence type="inferred from homology"/>
<dbReference type="InterPro" id="IPR025857">
    <property type="entry name" value="MacB_PCD"/>
</dbReference>
<feature type="domain" description="ABC3 transporter permease C-terminal" evidence="8">
    <location>
        <begin position="269"/>
        <end position="394"/>
    </location>
</feature>
<feature type="transmembrane region" description="Helical" evidence="7">
    <location>
        <begin position="266"/>
        <end position="291"/>
    </location>
</feature>
<dbReference type="InterPro" id="IPR003838">
    <property type="entry name" value="ABC3_permease_C"/>
</dbReference>
<evidence type="ECO:0000256" key="4">
    <source>
        <dbReference type="ARBA" id="ARBA00022692"/>
    </source>
</evidence>
<feature type="transmembrane region" description="Helical" evidence="7">
    <location>
        <begin position="312"/>
        <end position="340"/>
    </location>
</feature>
<feature type="domain" description="MacB-like periplasmic core" evidence="9">
    <location>
        <begin position="32"/>
        <end position="219"/>
    </location>
</feature>
<name>A0A2M7E937_9BACT</name>
<evidence type="ECO:0000313" key="11">
    <source>
        <dbReference type="Proteomes" id="UP000228886"/>
    </source>
</evidence>
<feature type="transmembrane region" description="Helical" evidence="7">
    <location>
        <begin position="367"/>
        <end position="387"/>
    </location>
</feature>
<evidence type="ECO:0000256" key="6">
    <source>
        <dbReference type="ARBA" id="ARBA00023136"/>
    </source>
</evidence>
<evidence type="ECO:0000256" key="3">
    <source>
        <dbReference type="ARBA" id="ARBA00022475"/>
    </source>
</evidence>
<comment type="subcellular location">
    <subcellularLocation>
        <location evidence="1">Cell membrane</location>
        <topology evidence="1">Multi-pass membrane protein</topology>
    </subcellularLocation>
</comment>
<dbReference type="AlphaFoldDB" id="A0A2M7E937"/>
<keyword evidence="10" id="KW-0449">Lipoprotein</keyword>
<dbReference type="GO" id="GO:0098797">
    <property type="term" value="C:plasma membrane protein complex"/>
    <property type="evidence" value="ECO:0007669"/>
    <property type="project" value="TreeGrafter"/>
</dbReference>
<feature type="transmembrane region" description="Helical" evidence="7">
    <location>
        <begin position="27"/>
        <end position="53"/>
    </location>
</feature>